<comment type="caution">
    <text evidence="1">The sequence shown here is derived from an EMBL/GenBank/DDBJ whole genome shotgun (WGS) entry which is preliminary data.</text>
</comment>
<dbReference type="EMBL" id="CACRXK020000074">
    <property type="protein sequence ID" value="CAB3977836.1"/>
    <property type="molecule type" value="Genomic_DNA"/>
</dbReference>
<dbReference type="Proteomes" id="UP001152795">
    <property type="component" value="Unassembled WGS sequence"/>
</dbReference>
<sequence>MFAADLASRSVHIISIFTDNDVNTKLSMFNNNFNDDFLSTLEIHAPVKTIKVRNRPCPYVTSEIKEYWFMGNNFIANYNCHEILTIGMLIKMFVKLSKLLSRTPGTIMYVTKSVLSKIKLDLCGKL</sequence>
<protein>
    <submittedName>
        <fullName evidence="1">Uncharacterized protein</fullName>
    </submittedName>
</protein>
<dbReference type="AlphaFoldDB" id="A0A6S7FPM8"/>
<evidence type="ECO:0000313" key="1">
    <source>
        <dbReference type="EMBL" id="CAB3977836.1"/>
    </source>
</evidence>
<keyword evidence="2" id="KW-1185">Reference proteome</keyword>
<gene>
    <name evidence="1" type="ORF">PACLA_8A073489</name>
</gene>
<proteinExistence type="predicted"/>
<reference evidence="1" key="1">
    <citation type="submission" date="2020-04" db="EMBL/GenBank/DDBJ databases">
        <authorList>
            <person name="Alioto T."/>
            <person name="Alioto T."/>
            <person name="Gomez Garrido J."/>
        </authorList>
    </citation>
    <scope>NUCLEOTIDE SEQUENCE</scope>
    <source>
        <strain evidence="1">A484AB</strain>
    </source>
</reference>
<organism evidence="1 2">
    <name type="scientific">Paramuricea clavata</name>
    <name type="common">Red gorgonian</name>
    <name type="synonym">Violescent sea-whip</name>
    <dbReference type="NCBI Taxonomy" id="317549"/>
    <lineage>
        <taxon>Eukaryota</taxon>
        <taxon>Metazoa</taxon>
        <taxon>Cnidaria</taxon>
        <taxon>Anthozoa</taxon>
        <taxon>Octocorallia</taxon>
        <taxon>Malacalcyonacea</taxon>
        <taxon>Plexauridae</taxon>
        <taxon>Paramuricea</taxon>
    </lineage>
</organism>
<evidence type="ECO:0000313" key="2">
    <source>
        <dbReference type="Proteomes" id="UP001152795"/>
    </source>
</evidence>
<accession>A0A6S7FPM8</accession>
<dbReference type="OrthoDB" id="5953030at2759"/>
<name>A0A6S7FPM8_PARCT</name>